<comment type="similarity">
    <text evidence="2">Belongs to the DNA polymerase type-B family.</text>
</comment>
<evidence type="ECO:0000256" key="11">
    <source>
        <dbReference type="ARBA" id="ARBA00023125"/>
    </source>
</evidence>
<dbReference type="GO" id="GO:0003887">
    <property type="term" value="F:DNA-directed DNA polymerase activity"/>
    <property type="evidence" value="ECO:0007669"/>
    <property type="project" value="UniProtKB-KW"/>
</dbReference>
<dbReference type="Pfam" id="PF08996">
    <property type="entry name" value="zf-DNA_Pol"/>
    <property type="match status" value="1"/>
</dbReference>
<keyword evidence="4" id="KW-0808">Transferase</keyword>
<dbReference type="InterPro" id="IPR045846">
    <property type="entry name" value="POLBc_alpha"/>
</dbReference>
<evidence type="ECO:0000256" key="10">
    <source>
        <dbReference type="ARBA" id="ARBA00022932"/>
    </source>
</evidence>
<evidence type="ECO:0000313" key="16">
    <source>
        <dbReference type="EMBL" id="KAJ3616244.1"/>
    </source>
</evidence>
<dbReference type="EMBL" id="JALNTZ010003684">
    <property type="protein sequence ID" value="KAJ3616244.1"/>
    <property type="molecule type" value="Genomic_DNA"/>
</dbReference>
<evidence type="ECO:0000259" key="14">
    <source>
        <dbReference type="Pfam" id="PF00136"/>
    </source>
</evidence>
<protein>
    <recommendedName>
        <fullName evidence="3">DNA-directed DNA polymerase</fullName>
        <ecNumber evidence="3">2.7.7.7</ecNumber>
    </recommendedName>
</protein>
<keyword evidence="8" id="KW-0863">Zinc-finger</keyword>
<sequence>MQRVKRSLLIWEASCWTPRKVRPPAGAAFIFLCLLIEGFYDSYVVLMDFNSLYPSIIQEYNLCFTTVDRPFLNRVGGFYGSGTSKCRPRTGFVVFLATFCACPQLASFLSYCKGVLPKLLEFLVARRKEVKLMMRNCNSPQDLAQVTFHGPPFPLPKENAVFTQLDIRQLALKLTANSMYGCLGFAHSRFYAKPIAELITKKGREILQSTAELVQNQLCLEVIYGDTDSVMINTRASSLDEVKKIGERVRWTVNMSYKLLELEVDAIYKKMLLLKKKKYAALALYEDPQGVITTRKEVKGLDIVRRDWSELAVEVGGKILDLILSDRAREVVVSEILDYLRTVANDIRDGKVCRDKFIITKALAKPAQDYPDKKSQPHVQVALRMESRGLVIGSRDTIPYIICASGSTEPGNQLDIHSPTAMRAFHPDELGGDHSLVVDIHYYLKQQIYPVVSRLTDPIDEISDYMIAESLVSRFEKAAPLLVRCGKCQREQQMAVVARRELSGELSPALLCEDPACRHPFPLGYLKARLKLDIEKWTDQYYQVLYKQACAVLRVAG</sequence>
<evidence type="ECO:0000256" key="7">
    <source>
        <dbReference type="ARBA" id="ARBA00022723"/>
    </source>
</evidence>
<comment type="caution">
    <text evidence="16">The sequence shown here is derived from an EMBL/GenBank/DDBJ whole genome shotgun (WGS) entry which is preliminary data.</text>
</comment>
<dbReference type="CDD" id="cd05532">
    <property type="entry name" value="POLBc_alpha"/>
    <property type="match status" value="1"/>
</dbReference>
<dbReference type="GO" id="GO:0008270">
    <property type="term" value="F:zinc ion binding"/>
    <property type="evidence" value="ECO:0007669"/>
    <property type="project" value="UniProtKB-KW"/>
</dbReference>
<dbReference type="GO" id="GO:0003697">
    <property type="term" value="F:single-stranded DNA binding"/>
    <property type="evidence" value="ECO:0007669"/>
    <property type="project" value="TreeGrafter"/>
</dbReference>
<dbReference type="AlphaFoldDB" id="A0AA38LZ93"/>
<evidence type="ECO:0000256" key="1">
    <source>
        <dbReference type="ARBA" id="ARBA00004123"/>
    </source>
</evidence>
<keyword evidence="12" id="KW-0539">Nucleus</keyword>
<dbReference type="InterPro" id="IPR042087">
    <property type="entry name" value="DNA_pol_B_thumb"/>
</dbReference>
<dbReference type="PANTHER" id="PTHR45861">
    <property type="entry name" value="DNA POLYMERASE ALPHA CATALYTIC SUBUNIT"/>
    <property type="match status" value="1"/>
</dbReference>
<keyword evidence="17" id="KW-1185">Reference proteome</keyword>
<dbReference type="GO" id="GO:0003682">
    <property type="term" value="F:chromatin binding"/>
    <property type="evidence" value="ECO:0007669"/>
    <property type="project" value="TreeGrafter"/>
</dbReference>
<dbReference type="InterPro" id="IPR043502">
    <property type="entry name" value="DNA/RNA_pol_sf"/>
</dbReference>
<dbReference type="Proteomes" id="UP001168821">
    <property type="component" value="Unassembled WGS sequence"/>
</dbReference>
<dbReference type="GO" id="GO:0006272">
    <property type="term" value="P:leading strand elongation"/>
    <property type="evidence" value="ECO:0007669"/>
    <property type="project" value="TreeGrafter"/>
</dbReference>
<proteinExistence type="inferred from homology"/>
<evidence type="ECO:0000256" key="3">
    <source>
        <dbReference type="ARBA" id="ARBA00012417"/>
    </source>
</evidence>
<keyword evidence="10" id="KW-0239">DNA-directed DNA polymerase</keyword>
<dbReference type="NCBIfam" id="TIGR00592">
    <property type="entry name" value="pol2"/>
    <property type="match status" value="1"/>
</dbReference>
<feature type="domain" description="DNA-directed DNA polymerase family B multifunctional" evidence="14">
    <location>
        <begin position="163"/>
        <end position="459"/>
    </location>
</feature>
<keyword evidence="6" id="KW-0235">DNA replication</keyword>
<keyword evidence="13" id="KW-0812">Transmembrane</keyword>
<dbReference type="InterPro" id="IPR023211">
    <property type="entry name" value="DNA_pol_palm_dom_sf"/>
</dbReference>
<reference evidence="16" key="1">
    <citation type="journal article" date="2023" name="G3 (Bethesda)">
        <title>Whole genome assemblies of Zophobas morio and Tenebrio molitor.</title>
        <authorList>
            <person name="Kaur S."/>
            <person name="Stinson S.A."/>
            <person name="diCenzo G.C."/>
        </authorList>
    </citation>
    <scope>NUCLEOTIDE SEQUENCE</scope>
    <source>
        <strain evidence="16">QUZm001</strain>
    </source>
</reference>
<dbReference type="Gene3D" id="3.90.1600.10">
    <property type="entry name" value="Palm domain of DNA polymerase"/>
    <property type="match status" value="2"/>
</dbReference>
<evidence type="ECO:0000256" key="5">
    <source>
        <dbReference type="ARBA" id="ARBA00022695"/>
    </source>
</evidence>
<evidence type="ECO:0000256" key="4">
    <source>
        <dbReference type="ARBA" id="ARBA00022679"/>
    </source>
</evidence>
<dbReference type="Gene3D" id="1.10.132.60">
    <property type="entry name" value="DNA polymerase family B, C-terminal domain"/>
    <property type="match status" value="1"/>
</dbReference>
<evidence type="ECO:0000256" key="2">
    <source>
        <dbReference type="ARBA" id="ARBA00005755"/>
    </source>
</evidence>
<dbReference type="GO" id="GO:0006273">
    <property type="term" value="P:lagging strand elongation"/>
    <property type="evidence" value="ECO:0007669"/>
    <property type="project" value="TreeGrafter"/>
</dbReference>
<keyword evidence="7" id="KW-0479">Metal-binding</keyword>
<gene>
    <name evidence="16" type="ORF">Zmor_011969</name>
</gene>
<dbReference type="InterPro" id="IPR006134">
    <property type="entry name" value="DNA-dir_DNA_pol_B_multi_dom"/>
</dbReference>
<comment type="subcellular location">
    <subcellularLocation>
        <location evidence="1">Nucleus</location>
    </subcellularLocation>
</comment>
<feature type="domain" description="Zinc finger DNA-directed DNA polymerase family B alpha" evidence="15">
    <location>
        <begin position="473"/>
        <end position="545"/>
    </location>
</feature>
<keyword evidence="11" id="KW-0238">DNA-binding</keyword>
<feature type="transmembrane region" description="Helical" evidence="13">
    <location>
        <begin position="21"/>
        <end position="40"/>
    </location>
</feature>
<evidence type="ECO:0000256" key="6">
    <source>
        <dbReference type="ARBA" id="ARBA00022705"/>
    </source>
</evidence>
<evidence type="ECO:0000256" key="9">
    <source>
        <dbReference type="ARBA" id="ARBA00022833"/>
    </source>
</evidence>
<dbReference type="InterPro" id="IPR006172">
    <property type="entry name" value="DNA-dir_DNA_pol_B"/>
</dbReference>
<dbReference type="InterPro" id="IPR015088">
    <property type="entry name" value="Znf_DNA-dir_DNA_pol_B_alpha"/>
</dbReference>
<dbReference type="InterPro" id="IPR038256">
    <property type="entry name" value="Pol_alpha_znc_sf"/>
</dbReference>
<dbReference type="PROSITE" id="PS00116">
    <property type="entry name" value="DNA_POLYMERASE_B"/>
    <property type="match status" value="1"/>
</dbReference>
<dbReference type="GO" id="GO:0003688">
    <property type="term" value="F:DNA replication origin binding"/>
    <property type="evidence" value="ECO:0007669"/>
    <property type="project" value="TreeGrafter"/>
</dbReference>
<dbReference type="Pfam" id="PF00136">
    <property type="entry name" value="DNA_pol_B"/>
    <property type="match status" value="2"/>
</dbReference>
<keyword evidence="13" id="KW-1133">Transmembrane helix</keyword>
<organism evidence="16 17">
    <name type="scientific">Zophobas morio</name>
    <dbReference type="NCBI Taxonomy" id="2755281"/>
    <lineage>
        <taxon>Eukaryota</taxon>
        <taxon>Metazoa</taxon>
        <taxon>Ecdysozoa</taxon>
        <taxon>Arthropoda</taxon>
        <taxon>Hexapoda</taxon>
        <taxon>Insecta</taxon>
        <taxon>Pterygota</taxon>
        <taxon>Neoptera</taxon>
        <taxon>Endopterygota</taxon>
        <taxon>Coleoptera</taxon>
        <taxon>Polyphaga</taxon>
        <taxon>Cucujiformia</taxon>
        <taxon>Tenebrionidae</taxon>
        <taxon>Zophobas</taxon>
    </lineage>
</organism>
<keyword evidence="5" id="KW-0548">Nucleotidyltransferase</keyword>
<dbReference type="PANTHER" id="PTHR45861:SF1">
    <property type="entry name" value="DNA POLYMERASE ALPHA CATALYTIC SUBUNIT"/>
    <property type="match status" value="1"/>
</dbReference>
<keyword evidence="13" id="KW-0472">Membrane</keyword>
<evidence type="ECO:0000313" key="17">
    <source>
        <dbReference type="Proteomes" id="UP001168821"/>
    </source>
</evidence>
<dbReference type="SUPFAM" id="SSF56672">
    <property type="entry name" value="DNA/RNA polymerases"/>
    <property type="match status" value="1"/>
</dbReference>
<dbReference type="GO" id="GO:0005658">
    <property type="term" value="C:alpha DNA polymerase:primase complex"/>
    <property type="evidence" value="ECO:0007669"/>
    <property type="project" value="TreeGrafter"/>
</dbReference>
<dbReference type="InterPro" id="IPR017964">
    <property type="entry name" value="DNA-dir_DNA_pol_B_CS"/>
</dbReference>
<evidence type="ECO:0000256" key="13">
    <source>
        <dbReference type="SAM" id="Phobius"/>
    </source>
</evidence>
<dbReference type="GO" id="GO:1902975">
    <property type="term" value="P:mitotic DNA replication initiation"/>
    <property type="evidence" value="ECO:0007669"/>
    <property type="project" value="InterPro"/>
</dbReference>
<dbReference type="PRINTS" id="PR00106">
    <property type="entry name" value="DNAPOLB"/>
</dbReference>
<keyword evidence="9" id="KW-0862">Zinc</keyword>
<dbReference type="EC" id="2.7.7.7" evidence="3"/>
<evidence type="ECO:0000259" key="15">
    <source>
        <dbReference type="Pfam" id="PF08996"/>
    </source>
</evidence>
<dbReference type="GO" id="GO:0000166">
    <property type="term" value="F:nucleotide binding"/>
    <property type="evidence" value="ECO:0007669"/>
    <property type="project" value="InterPro"/>
</dbReference>
<evidence type="ECO:0000256" key="12">
    <source>
        <dbReference type="ARBA" id="ARBA00023242"/>
    </source>
</evidence>
<feature type="domain" description="DNA-directed DNA polymerase family B multifunctional" evidence="14">
    <location>
        <begin position="37"/>
        <end position="143"/>
    </location>
</feature>
<name>A0AA38LZ93_9CUCU</name>
<dbReference type="Gene3D" id="1.10.3200.20">
    <property type="entry name" value="DNA Polymerase alpha, zinc finger"/>
    <property type="match status" value="1"/>
</dbReference>
<evidence type="ECO:0000256" key="8">
    <source>
        <dbReference type="ARBA" id="ARBA00022771"/>
    </source>
</evidence>
<accession>A0AA38LZ93</accession>